<reference evidence="2 3" key="1">
    <citation type="submission" date="2019-03" db="EMBL/GenBank/DDBJ databases">
        <title>Single cell metagenomics reveals metabolic interactions within the superorganism composed of flagellate Streblomastix strix and complex community of Bacteroidetes bacteria on its surface.</title>
        <authorList>
            <person name="Treitli S.C."/>
            <person name="Kolisko M."/>
            <person name="Husnik F."/>
            <person name="Keeling P."/>
            <person name="Hampl V."/>
        </authorList>
    </citation>
    <scope>NUCLEOTIDE SEQUENCE [LARGE SCALE GENOMIC DNA]</scope>
    <source>
        <strain evidence="2">ST1C</strain>
    </source>
</reference>
<name>A0A5J4V0E1_9EUKA</name>
<protein>
    <submittedName>
        <fullName evidence="2">Uncharacterized protein</fullName>
    </submittedName>
</protein>
<feature type="region of interest" description="Disordered" evidence="1">
    <location>
        <begin position="22"/>
        <end position="49"/>
    </location>
</feature>
<gene>
    <name evidence="2" type="ORF">EZS28_028027</name>
</gene>
<feature type="compositionally biased region" description="Basic and acidic residues" evidence="1">
    <location>
        <begin position="32"/>
        <end position="41"/>
    </location>
</feature>
<proteinExistence type="predicted"/>
<comment type="caution">
    <text evidence="2">The sequence shown here is derived from an EMBL/GenBank/DDBJ whole genome shotgun (WGS) entry which is preliminary data.</text>
</comment>
<sequence length="88" mass="10251">MRLVSNSEIQFVHVHRRIRHDLQGKNDANTDGYDRTRERTKNRAVTSNTSRIQQLDAEIVTSTTLNQKSTFSFGRYIFDENLGLHENT</sequence>
<dbReference type="Proteomes" id="UP000324800">
    <property type="component" value="Unassembled WGS sequence"/>
</dbReference>
<evidence type="ECO:0000256" key="1">
    <source>
        <dbReference type="SAM" id="MobiDB-lite"/>
    </source>
</evidence>
<organism evidence="2 3">
    <name type="scientific">Streblomastix strix</name>
    <dbReference type="NCBI Taxonomy" id="222440"/>
    <lineage>
        <taxon>Eukaryota</taxon>
        <taxon>Metamonada</taxon>
        <taxon>Preaxostyla</taxon>
        <taxon>Oxymonadida</taxon>
        <taxon>Streblomastigidae</taxon>
        <taxon>Streblomastix</taxon>
    </lineage>
</organism>
<evidence type="ECO:0000313" key="2">
    <source>
        <dbReference type="EMBL" id="KAA6376446.1"/>
    </source>
</evidence>
<dbReference type="AlphaFoldDB" id="A0A5J4V0E1"/>
<accession>A0A5J4V0E1</accession>
<dbReference type="EMBL" id="SNRW01010519">
    <property type="protein sequence ID" value="KAA6376446.1"/>
    <property type="molecule type" value="Genomic_DNA"/>
</dbReference>
<evidence type="ECO:0000313" key="3">
    <source>
        <dbReference type="Proteomes" id="UP000324800"/>
    </source>
</evidence>